<protein>
    <submittedName>
        <fullName evidence="2">Uncharacterized protein</fullName>
    </submittedName>
</protein>
<keyword evidence="1" id="KW-0812">Transmembrane</keyword>
<evidence type="ECO:0000256" key="1">
    <source>
        <dbReference type="SAM" id="Phobius"/>
    </source>
</evidence>
<keyword evidence="1" id="KW-1133">Transmembrane helix</keyword>
<reference evidence="2" key="1">
    <citation type="journal article" date="2021" name="Proc. Natl. Acad. Sci. U.S.A.">
        <title>A Catalog of Tens of Thousands of Viruses from Human Metagenomes Reveals Hidden Associations with Chronic Diseases.</title>
        <authorList>
            <person name="Tisza M.J."/>
            <person name="Buck C.B."/>
        </authorList>
    </citation>
    <scope>NUCLEOTIDE SEQUENCE</scope>
    <source>
        <strain evidence="2">CtYgF8</strain>
    </source>
</reference>
<name>A0A8S5NJE6_9CAUD</name>
<feature type="transmembrane region" description="Helical" evidence="1">
    <location>
        <begin position="6"/>
        <end position="24"/>
    </location>
</feature>
<organism evidence="2">
    <name type="scientific">Siphoviridae sp. ctYgF8</name>
    <dbReference type="NCBI Taxonomy" id="2826378"/>
    <lineage>
        <taxon>Viruses</taxon>
        <taxon>Duplodnaviria</taxon>
        <taxon>Heunggongvirae</taxon>
        <taxon>Uroviricota</taxon>
        <taxon>Caudoviricetes</taxon>
    </lineage>
</organism>
<proteinExistence type="predicted"/>
<dbReference type="EMBL" id="BK015186">
    <property type="protein sequence ID" value="DAD94933.1"/>
    <property type="molecule type" value="Genomic_DNA"/>
</dbReference>
<keyword evidence="1" id="KW-0472">Membrane</keyword>
<sequence length="40" mass="4520">MRGFFIGNAIVKFYLSGGYILPVVQGRRLRIAGRRFCAIC</sequence>
<evidence type="ECO:0000313" key="2">
    <source>
        <dbReference type="EMBL" id="DAD94933.1"/>
    </source>
</evidence>
<accession>A0A8S5NJE6</accession>